<keyword evidence="2" id="KW-1185">Reference proteome</keyword>
<dbReference type="Gene3D" id="1.20.1290.10">
    <property type="entry name" value="AhpD-like"/>
    <property type="match status" value="1"/>
</dbReference>
<proteinExistence type="predicted"/>
<accession>A0ABP8W6G7</accession>
<gene>
    <name evidence="1" type="ORF">GCM10023226_17440</name>
</gene>
<name>A0ABP8W6G7_9ACTN</name>
<evidence type="ECO:0000313" key="2">
    <source>
        <dbReference type="Proteomes" id="UP001500621"/>
    </source>
</evidence>
<dbReference type="Proteomes" id="UP001500621">
    <property type="component" value="Unassembled WGS sequence"/>
</dbReference>
<dbReference type="PANTHER" id="PTHR34846:SF11">
    <property type="entry name" value="4-CARBOXYMUCONOLACTONE DECARBOXYLASE FAMILY PROTEIN (AFU_ORTHOLOGUE AFUA_6G11590)"/>
    <property type="match status" value="1"/>
</dbReference>
<evidence type="ECO:0008006" key="3">
    <source>
        <dbReference type="Google" id="ProtNLM"/>
    </source>
</evidence>
<dbReference type="EMBL" id="BAABIM010000002">
    <property type="protein sequence ID" value="GAA4680760.1"/>
    <property type="molecule type" value="Genomic_DNA"/>
</dbReference>
<comment type="caution">
    <text evidence="1">The sequence shown here is derived from an EMBL/GenBank/DDBJ whole genome shotgun (WGS) entry which is preliminary data.</text>
</comment>
<reference evidence="2" key="1">
    <citation type="journal article" date="2019" name="Int. J. Syst. Evol. Microbiol.">
        <title>The Global Catalogue of Microorganisms (GCM) 10K type strain sequencing project: providing services to taxonomists for standard genome sequencing and annotation.</title>
        <authorList>
            <consortium name="The Broad Institute Genomics Platform"/>
            <consortium name="The Broad Institute Genome Sequencing Center for Infectious Disease"/>
            <person name="Wu L."/>
            <person name="Ma J."/>
        </authorList>
    </citation>
    <scope>NUCLEOTIDE SEQUENCE [LARGE SCALE GENOMIC DNA]</scope>
    <source>
        <strain evidence="2">JCM 18127</strain>
    </source>
</reference>
<protein>
    <recommendedName>
        <fullName evidence="3">Carboxymuconolactone decarboxylase family protein</fullName>
    </recommendedName>
</protein>
<dbReference type="InterPro" id="IPR029032">
    <property type="entry name" value="AhpD-like"/>
</dbReference>
<dbReference type="RefSeq" id="WP_345264806.1">
    <property type="nucleotide sequence ID" value="NZ_BAABIM010000002.1"/>
</dbReference>
<evidence type="ECO:0000313" key="1">
    <source>
        <dbReference type="EMBL" id="GAA4680760.1"/>
    </source>
</evidence>
<sequence length="192" mass="20767">MIDPTATVRLPPLRDADLDDAQREAVAVISSGPRGGVVGPFVPLLRSPELMTRLQLVGAYLRFEADLDQDLLELTILVVARHWDQQFEWGFHQPLAVAAGVPLEATEEVDRGVAPSIGRPELRSVWQFVTELLSAGEVGDDLYDTLLDALGESALVELVATVGYYTTLALTMNVARTPPPAGAPLLRDRDGA</sequence>
<organism evidence="1 2">
    <name type="scientific">Nocardioides nanhaiensis</name>
    <dbReference type="NCBI Taxonomy" id="1476871"/>
    <lineage>
        <taxon>Bacteria</taxon>
        <taxon>Bacillati</taxon>
        <taxon>Actinomycetota</taxon>
        <taxon>Actinomycetes</taxon>
        <taxon>Propionibacteriales</taxon>
        <taxon>Nocardioidaceae</taxon>
        <taxon>Nocardioides</taxon>
    </lineage>
</organism>
<dbReference type="SUPFAM" id="SSF69118">
    <property type="entry name" value="AhpD-like"/>
    <property type="match status" value="1"/>
</dbReference>
<dbReference type="PANTHER" id="PTHR34846">
    <property type="entry name" value="4-CARBOXYMUCONOLACTONE DECARBOXYLASE FAMILY PROTEIN (AFU_ORTHOLOGUE AFUA_6G11590)"/>
    <property type="match status" value="1"/>
</dbReference>